<organism evidence="2 3">
    <name type="scientific">Adiantum capillus-veneris</name>
    <name type="common">Maidenhair fern</name>
    <dbReference type="NCBI Taxonomy" id="13818"/>
    <lineage>
        <taxon>Eukaryota</taxon>
        <taxon>Viridiplantae</taxon>
        <taxon>Streptophyta</taxon>
        <taxon>Embryophyta</taxon>
        <taxon>Tracheophyta</taxon>
        <taxon>Polypodiopsida</taxon>
        <taxon>Polypodiidae</taxon>
        <taxon>Polypodiales</taxon>
        <taxon>Pteridineae</taxon>
        <taxon>Pteridaceae</taxon>
        <taxon>Vittarioideae</taxon>
        <taxon>Adiantum</taxon>
    </lineage>
</organism>
<evidence type="ECO:0000256" key="1">
    <source>
        <dbReference type="SAM" id="MobiDB-lite"/>
    </source>
</evidence>
<protein>
    <submittedName>
        <fullName evidence="2">Uncharacterized protein</fullName>
    </submittedName>
</protein>
<evidence type="ECO:0000313" key="3">
    <source>
        <dbReference type="Proteomes" id="UP000886520"/>
    </source>
</evidence>
<sequence>MGGASATGQPPCRKPKLKQAKKTSEANKTALPEPHPTSTCSTPGPHARSLHEPCTTDPPNQQPAKLAATRTIFSIQHQETHPNRMKPERKRKFSPQERGAARLARAAKICRLEPCSHTKEG</sequence>
<proteinExistence type="predicted"/>
<accession>A0A9D4UZR4</accession>
<comment type="caution">
    <text evidence="2">The sequence shown here is derived from an EMBL/GenBank/DDBJ whole genome shotgun (WGS) entry which is preliminary data.</text>
</comment>
<dbReference type="AlphaFoldDB" id="A0A9D4UZR4"/>
<feature type="region of interest" description="Disordered" evidence="1">
    <location>
        <begin position="1"/>
        <end position="98"/>
    </location>
</feature>
<evidence type="ECO:0000313" key="2">
    <source>
        <dbReference type="EMBL" id="KAI5077008.1"/>
    </source>
</evidence>
<name>A0A9D4UZR4_ADICA</name>
<dbReference type="Proteomes" id="UP000886520">
    <property type="component" value="Chromosome 8"/>
</dbReference>
<keyword evidence="3" id="KW-1185">Reference proteome</keyword>
<reference evidence="2" key="1">
    <citation type="submission" date="2021-01" db="EMBL/GenBank/DDBJ databases">
        <title>Adiantum capillus-veneris genome.</title>
        <authorList>
            <person name="Fang Y."/>
            <person name="Liao Q."/>
        </authorList>
    </citation>
    <scope>NUCLEOTIDE SEQUENCE</scope>
    <source>
        <strain evidence="2">H3</strain>
        <tissue evidence="2">Leaf</tissue>
    </source>
</reference>
<dbReference type="EMBL" id="JABFUD020000008">
    <property type="protein sequence ID" value="KAI5077008.1"/>
    <property type="molecule type" value="Genomic_DNA"/>
</dbReference>
<gene>
    <name evidence="2" type="ORF">GOP47_0009073</name>
</gene>